<dbReference type="AlphaFoldDB" id="A0A840BSP7"/>
<dbReference type="Pfam" id="PF13561">
    <property type="entry name" value="adh_short_C2"/>
    <property type="match status" value="1"/>
</dbReference>
<dbReference type="RefSeq" id="WP_183315784.1">
    <property type="nucleotide sequence ID" value="NZ_JACIEN010000001.1"/>
</dbReference>
<comment type="caution">
    <text evidence="4">The sequence shown here is derived from an EMBL/GenBank/DDBJ whole genome shotgun (WGS) entry which is preliminary data.</text>
</comment>
<keyword evidence="5" id="KW-1185">Reference proteome</keyword>
<evidence type="ECO:0000259" key="3">
    <source>
        <dbReference type="SMART" id="SM00822"/>
    </source>
</evidence>
<dbReference type="PRINTS" id="PR00081">
    <property type="entry name" value="GDHRDH"/>
</dbReference>
<evidence type="ECO:0000256" key="2">
    <source>
        <dbReference type="ARBA" id="ARBA00023002"/>
    </source>
</evidence>
<dbReference type="FunFam" id="3.40.50.720:FF:000084">
    <property type="entry name" value="Short-chain dehydrogenase reductase"/>
    <property type="match status" value="1"/>
</dbReference>
<organism evidence="4 5">
    <name type="scientific">Chelatococcus caeni</name>
    <dbReference type="NCBI Taxonomy" id="1348468"/>
    <lineage>
        <taxon>Bacteria</taxon>
        <taxon>Pseudomonadati</taxon>
        <taxon>Pseudomonadota</taxon>
        <taxon>Alphaproteobacteria</taxon>
        <taxon>Hyphomicrobiales</taxon>
        <taxon>Chelatococcaceae</taxon>
        <taxon>Chelatococcus</taxon>
    </lineage>
</organism>
<gene>
    <name evidence="4" type="ORF">GGR16_000850</name>
</gene>
<name>A0A840BSP7_9HYPH</name>
<dbReference type="PANTHER" id="PTHR43639">
    <property type="entry name" value="OXIDOREDUCTASE, SHORT-CHAIN DEHYDROGENASE/REDUCTASE FAMILY (AFU_ORTHOLOGUE AFUA_5G02870)"/>
    <property type="match status" value="1"/>
</dbReference>
<evidence type="ECO:0000313" key="4">
    <source>
        <dbReference type="EMBL" id="MBB4015844.1"/>
    </source>
</evidence>
<dbReference type="InterPro" id="IPR002347">
    <property type="entry name" value="SDR_fam"/>
</dbReference>
<dbReference type="EMBL" id="JACIEN010000001">
    <property type="protein sequence ID" value="MBB4015844.1"/>
    <property type="molecule type" value="Genomic_DNA"/>
</dbReference>
<dbReference type="PANTHER" id="PTHR43639:SF1">
    <property type="entry name" value="SHORT-CHAIN DEHYDROGENASE_REDUCTASE FAMILY PROTEIN"/>
    <property type="match status" value="1"/>
</dbReference>
<dbReference type="Gene3D" id="3.40.50.720">
    <property type="entry name" value="NAD(P)-binding Rossmann-like Domain"/>
    <property type="match status" value="1"/>
</dbReference>
<keyword evidence="2" id="KW-0560">Oxidoreductase</keyword>
<reference evidence="4 5" key="1">
    <citation type="submission" date="2020-08" db="EMBL/GenBank/DDBJ databases">
        <title>Genomic Encyclopedia of Type Strains, Phase IV (KMG-IV): sequencing the most valuable type-strain genomes for metagenomic binning, comparative biology and taxonomic classification.</title>
        <authorList>
            <person name="Goeker M."/>
        </authorList>
    </citation>
    <scope>NUCLEOTIDE SEQUENCE [LARGE SCALE GENOMIC DNA]</scope>
    <source>
        <strain evidence="4 5">DSM 103737</strain>
    </source>
</reference>
<dbReference type="InterPro" id="IPR057326">
    <property type="entry name" value="KR_dom"/>
</dbReference>
<proteinExistence type="inferred from homology"/>
<evidence type="ECO:0000313" key="5">
    <source>
        <dbReference type="Proteomes" id="UP000577362"/>
    </source>
</evidence>
<comment type="similarity">
    <text evidence="1">Belongs to the short-chain dehydrogenases/reductases (SDR) family.</text>
</comment>
<dbReference type="GO" id="GO:0016491">
    <property type="term" value="F:oxidoreductase activity"/>
    <property type="evidence" value="ECO:0007669"/>
    <property type="project" value="UniProtKB-KW"/>
</dbReference>
<sequence>MADLQGKVALVTGGSRGIGAAIARRLAAQGADVAITYAHAQDKAARVVADIEAAGGKARAIRADNRDPEAITAAVDAVVDAKGRIDILVNNAGIFEMGEIADLTAEDFDRMVDVNLRAVFLASSRAARAMGEGGRIVTTGSTLAVRVPWPGISLYAMSKAALVGLTKGMARDLGPRGITANIVHPGSTDTDMNPAGGESADQQRGLMAIARYGKPEDVADLVAWLAGPTAASVTGAEFTIDGGANA</sequence>
<dbReference type="Proteomes" id="UP000577362">
    <property type="component" value="Unassembled WGS sequence"/>
</dbReference>
<feature type="domain" description="Ketoreductase" evidence="3">
    <location>
        <begin position="7"/>
        <end position="155"/>
    </location>
</feature>
<dbReference type="SMART" id="SM00822">
    <property type="entry name" value="PKS_KR"/>
    <property type="match status" value="1"/>
</dbReference>
<accession>A0A840BSP7</accession>
<dbReference type="PRINTS" id="PR00080">
    <property type="entry name" value="SDRFAMILY"/>
</dbReference>
<dbReference type="SUPFAM" id="SSF51735">
    <property type="entry name" value="NAD(P)-binding Rossmann-fold domains"/>
    <property type="match status" value="1"/>
</dbReference>
<dbReference type="InterPro" id="IPR036291">
    <property type="entry name" value="NAD(P)-bd_dom_sf"/>
</dbReference>
<protein>
    <submittedName>
        <fullName evidence="4">NAD(P)-dependent dehydrogenase (Short-subunit alcohol dehydrogenase family)</fullName>
    </submittedName>
</protein>
<evidence type="ECO:0000256" key="1">
    <source>
        <dbReference type="ARBA" id="ARBA00006484"/>
    </source>
</evidence>